<feature type="domain" description="Type I restriction modification DNA specificity" evidence="5">
    <location>
        <begin position="16"/>
        <end position="188"/>
    </location>
</feature>
<keyword evidence="3" id="KW-0238">DNA-binding</keyword>
<comment type="similarity">
    <text evidence="1">Belongs to the type-I restriction system S methylase family.</text>
</comment>
<keyword evidence="6" id="KW-0540">Nuclease</keyword>
<dbReference type="PANTHER" id="PTHR30408:SF12">
    <property type="entry name" value="TYPE I RESTRICTION ENZYME MJAVIII SPECIFICITY SUBUNIT"/>
    <property type="match status" value="1"/>
</dbReference>
<evidence type="ECO:0000256" key="1">
    <source>
        <dbReference type="ARBA" id="ARBA00010923"/>
    </source>
</evidence>
<dbReference type="EC" id="3.1.21.-" evidence="6"/>
<dbReference type="RefSeq" id="WP_347787592.1">
    <property type="nucleotide sequence ID" value="NZ_JBDQQU010000001.1"/>
</dbReference>
<gene>
    <name evidence="6" type="ORF">ABH309_01025</name>
</gene>
<evidence type="ECO:0000259" key="5">
    <source>
        <dbReference type="Pfam" id="PF01420"/>
    </source>
</evidence>
<dbReference type="SUPFAM" id="SSF116734">
    <property type="entry name" value="DNA methylase specificity domain"/>
    <property type="match status" value="2"/>
</dbReference>
<dbReference type="GO" id="GO:0004519">
    <property type="term" value="F:endonuclease activity"/>
    <property type="evidence" value="ECO:0007669"/>
    <property type="project" value="UniProtKB-KW"/>
</dbReference>
<evidence type="ECO:0000256" key="2">
    <source>
        <dbReference type="ARBA" id="ARBA00022747"/>
    </source>
</evidence>
<proteinExistence type="inferred from homology"/>
<evidence type="ECO:0000256" key="3">
    <source>
        <dbReference type="ARBA" id="ARBA00023125"/>
    </source>
</evidence>
<keyword evidence="2" id="KW-0680">Restriction system</keyword>
<dbReference type="InterPro" id="IPR052021">
    <property type="entry name" value="Type-I_RS_S_subunit"/>
</dbReference>
<organism evidence="6 7">
    <name type="scientific">Chromobacterium piscinae</name>
    <dbReference type="NCBI Taxonomy" id="686831"/>
    <lineage>
        <taxon>Bacteria</taxon>
        <taxon>Pseudomonadati</taxon>
        <taxon>Pseudomonadota</taxon>
        <taxon>Betaproteobacteria</taxon>
        <taxon>Neisseriales</taxon>
        <taxon>Chromobacteriaceae</taxon>
        <taxon>Chromobacterium</taxon>
    </lineage>
</organism>
<keyword evidence="6" id="KW-0378">Hydrolase</keyword>
<dbReference type="GO" id="GO:0016787">
    <property type="term" value="F:hydrolase activity"/>
    <property type="evidence" value="ECO:0007669"/>
    <property type="project" value="UniProtKB-KW"/>
</dbReference>
<keyword evidence="6" id="KW-0255">Endonuclease</keyword>
<dbReference type="Gene3D" id="3.90.220.20">
    <property type="entry name" value="DNA methylase specificity domains"/>
    <property type="match status" value="2"/>
</dbReference>
<dbReference type="EMBL" id="JBDQQU010000001">
    <property type="protein sequence ID" value="MEO3953023.1"/>
    <property type="molecule type" value="Genomic_DNA"/>
</dbReference>
<feature type="domain" description="Type I restriction modification DNA specificity" evidence="5">
    <location>
        <begin position="218"/>
        <end position="391"/>
    </location>
</feature>
<dbReference type="InterPro" id="IPR000055">
    <property type="entry name" value="Restrct_endonuc_typeI_TRD"/>
</dbReference>
<keyword evidence="4" id="KW-0175">Coiled coil</keyword>
<comment type="caution">
    <text evidence="6">The sequence shown here is derived from an EMBL/GenBank/DDBJ whole genome shotgun (WGS) entry which is preliminary data.</text>
</comment>
<sequence>MELRAGYKHTEVGGIPEEWGVRQLGELCSKITDGTHDTPVPVRSGRPFLTAIHIKENWVDFDNCLYLSEIDHRAIFARCNPQRGDVLMVNIGAGVATTALVDVDFEFSLKNVALLKPDPNRLTGLFLNFALNRRKPEITQALSSGGAQPFLSLTQIGQIKVPIPSKDEQRAIATALSDVDALITGLEQLIAKKRDLKQAAMQQLLTGQTRLPGFSGAWEVKRLGDVADVIDPHPSHRAPDEVANGVPFVGIGDLDEGGSIVGKKVRLVSAMVLEEHATRYDLNDELIGLGRVASIGKVVALRKHTDGYAISPTLGVIRGREAKRSYLLYALKSKFVTEQFAKIMSGSTRSSVGMEVLRLLQILLPPNEQEQTAIAAVLSDMDAELAALEARLAKSRAIKQGMMQELLTGRTRLV</sequence>
<dbReference type="Gene3D" id="1.10.287.1120">
    <property type="entry name" value="Bipartite methylase S protein"/>
    <property type="match status" value="1"/>
</dbReference>
<feature type="coiled-coil region" evidence="4">
    <location>
        <begin position="378"/>
        <end position="405"/>
    </location>
</feature>
<evidence type="ECO:0000313" key="7">
    <source>
        <dbReference type="Proteomes" id="UP001438292"/>
    </source>
</evidence>
<protein>
    <submittedName>
        <fullName evidence="6">Restriction endonuclease subunit S</fullName>
        <ecNumber evidence="6">3.1.21.-</ecNumber>
    </submittedName>
</protein>
<reference evidence="6 7" key="1">
    <citation type="submission" date="2024-05" db="EMBL/GenBank/DDBJ databases">
        <authorList>
            <person name="De Oliveira J.P."/>
            <person name="Noriler S.A."/>
            <person name="De Oliveira A.G."/>
            <person name="Sipoli D.S."/>
        </authorList>
    </citation>
    <scope>NUCLEOTIDE SEQUENCE [LARGE SCALE GENOMIC DNA]</scope>
    <source>
        <strain evidence="6 7">LABIM186</strain>
    </source>
</reference>
<keyword evidence="7" id="KW-1185">Reference proteome</keyword>
<evidence type="ECO:0000256" key="4">
    <source>
        <dbReference type="SAM" id="Coils"/>
    </source>
</evidence>
<evidence type="ECO:0000313" key="6">
    <source>
        <dbReference type="EMBL" id="MEO3953023.1"/>
    </source>
</evidence>
<dbReference type="PANTHER" id="PTHR30408">
    <property type="entry name" value="TYPE-1 RESTRICTION ENZYME ECOKI SPECIFICITY PROTEIN"/>
    <property type="match status" value="1"/>
</dbReference>
<dbReference type="CDD" id="cd17246">
    <property type="entry name" value="RMtype1_S_SonII-TRD2-CR2_like"/>
    <property type="match status" value="1"/>
</dbReference>
<dbReference type="InterPro" id="IPR044946">
    <property type="entry name" value="Restrct_endonuc_typeI_TRD_sf"/>
</dbReference>
<accession>A0ABV0H227</accession>
<dbReference type="Pfam" id="PF01420">
    <property type="entry name" value="Methylase_S"/>
    <property type="match status" value="2"/>
</dbReference>
<name>A0ABV0H227_9NEIS</name>
<dbReference type="Proteomes" id="UP001438292">
    <property type="component" value="Unassembled WGS sequence"/>
</dbReference>